<dbReference type="InterPro" id="IPR004155">
    <property type="entry name" value="PBS_lyase_HEAT"/>
</dbReference>
<dbReference type="Proteomes" id="UP000654075">
    <property type="component" value="Unassembled WGS sequence"/>
</dbReference>
<accession>A0A813FW06</accession>
<proteinExistence type="predicted"/>
<dbReference type="InterPro" id="IPR011989">
    <property type="entry name" value="ARM-like"/>
</dbReference>
<dbReference type="InterPro" id="IPR016024">
    <property type="entry name" value="ARM-type_fold"/>
</dbReference>
<dbReference type="AlphaFoldDB" id="A0A813FW06"/>
<dbReference type="EMBL" id="CAJNNV010026409">
    <property type="protein sequence ID" value="CAE8618112.1"/>
    <property type="molecule type" value="Genomic_DNA"/>
</dbReference>
<dbReference type="PANTHER" id="PTHR12697">
    <property type="entry name" value="PBS LYASE HEAT-LIKE PROTEIN"/>
    <property type="match status" value="1"/>
</dbReference>
<evidence type="ECO:0000313" key="1">
    <source>
        <dbReference type="EMBL" id="CAE8618112.1"/>
    </source>
</evidence>
<dbReference type="OrthoDB" id="427509at2759"/>
<evidence type="ECO:0008006" key="3">
    <source>
        <dbReference type="Google" id="ProtNLM"/>
    </source>
</evidence>
<feature type="non-terminal residue" evidence="1">
    <location>
        <position position="1"/>
    </location>
</feature>
<dbReference type="SUPFAM" id="SSF48371">
    <property type="entry name" value="ARM repeat"/>
    <property type="match status" value="1"/>
</dbReference>
<dbReference type="Pfam" id="PF13646">
    <property type="entry name" value="HEAT_2"/>
    <property type="match status" value="3"/>
</dbReference>
<dbReference type="Gene3D" id="1.25.10.10">
    <property type="entry name" value="Leucine-rich Repeat Variant"/>
    <property type="match status" value="4"/>
</dbReference>
<dbReference type="PANTHER" id="PTHR12697:SF5">
    <property type="entry name" value="DEOXYHYPUSINE HYDROXYLASE"/>
    <property type="match status" value="1"/>
</dbReference>
<dbReference type="GO" id="GO:0016491">
    <property type="term" value="F:oxidoreductase activity"/>
    <property type="evidence" value="ECO:0007669"/>
    <property type="project" value="TreeGrafter"/>
</dbReference>
<organism evidence="1 2">
    <name type="scientific">Polarella glacialis</name>
    <name type="common">Dinoflagellate</name>
    <dbReference type="NCBI Taxonomy" id="89957"/>
    <lineage>
        <taxon>Eukaryota</taxon>
        <taxon>Sar</taxon>
        <taxon>Alveolata</taxon>
        <taxon>Dinophyceae</taxon>
        <taxon>Suessiales</taxon>
        <taxon>Suessiaceae</taxon>
        <taxon>Polarella</taxon>
    </lineage>
</organism>
<keyword evidence="2" id="KW-1185">Reference proteome</keyword>
<dbReference type="SMART" id="SM00567">
    <property type="entry name" value="EZ_HEAT"/>
    <property type="match status" value="7"/>
</dbReference>
<protein>
    <recommendedName>
        <fullName evidence="3">HEAT repeat domain-containing protein</fullName>
    </recommendedName>
</protein>
<name>A0A813FW06_POLGL</name>
<sequence>LSPSSAEADALAKQLADPKPEVIAEAARALGNLGSAGDRYADHVASLLRWPDPTIRLAALEALGRFGKSAARQSGKIARLLSDANLQALGQVHAATHAPLLASLLQDASPVVQGAACLSLVAAGAGKAYVAAIAAKLDQKDTRFAATAALSCLPGDILRPYVQELVEKALSDGDSRIRSAALDVIGKVDPEEVLATSSGLILELLRHQDGAVRASAALCLGRLGTAAAAHAPEVAQLLADEAEDLSWLPMQVGGASSRQPMTTRKPRCAALVALGGLGAEAHVGQILELLEEDDWEVRFCALDALGNLGSFAHLHLSERTAGMLDDDTHPVRAKACTVLGLLGASDQLHRLSEMLDDKAQAVRAEAVIALGRLGPAAGAHACQVAELLADASNNVRGAAAQALAAMGSSGRPYASAVAQLLLDADCAVACQACAALGGMGEHGVIFAEDLEQVLEDRRSTAPEVCAAAEDALGLLGLGRPGHGEATLREVAAGGAARVPAVVQAALDATRTSSSK</sequence>
<comment type="caution">
    <text evidence="1">The sequence shown here is derived from an EMBL/GenBank/DDBJ whole genome shotgun (WGS) entry which is preliminary data.</text>
</comment>
<evidence type="ECO:0000313" key="2">
    <source>
        <dbReference type="Proteomes" id="UP000654075"/>
    </source>
</evidence>
<gene>
    <name evidence="1" type="ORF">PGLA1383_LOCUS35763</name>
</gene>
<dbReference type="OMA" id="HWASMIR"/>
<reference evidence="1" key="1">
    <citation type="submission" date="2021-02" db="EMBL/GenBank/DDBJ databases">
        <authorList>
            <person name="Dougan E. K."/>
            <person name="Rhodes N."/>
            <person name="Thang M."/>
            <person name="Chan C."/>
        </authorList>
    </citation>
    <scope>NUCLEOTIDE SEQUENCE</scope>
</reference>